<sequence>MQPAVFKIQRPINNINSTAHNLFAVILHAKVNNTDFLAALKECLTGSSNNTSQAYTAVSSSQASGIRLPLAPSHPADTELAQSLLTGLLTSSQSTQSLGAQLSSQLTTQDFTSHLAPPLLDGLIHALNTSATIDSTMKEAFDKASGVAEEFAKEHPVLVAVMATLVAGHPDAGYALGYCGFGVRCFGAGP</sequence>
<dbReference type="OrthoDB" id="440424at2759"/>
<protein>
    <submittedName>
        <fullName evidence="1">Uncharacterized protein</fullName>
    </submittedName>
</protein>
<name>A0A8H8BV84_9HELO</name>
<evidence type="ECO:0000313" key="2">
    <source>
        <dbReference type="Proteomes" id="UP000664132"/>
    </source>
</evidence>
<accession>A0A8H8BV84</accession>
<reference evidence="1" key="1">
    <citation type="submission" date="2021-02" db="EMBL/GenBank/DDBJ databases">
        <title>Genome sequence Cadophora malorum strain M34.</title>
        <authorList>
            <person name="Stefanovic E."/>
            <person name="Vu D."/>
            <person name="Scully C."/>
            <person name="Dijksterhuis J."/>
            <person name="Roader J."/>
            <person name="Houbraken J."/>
        </authorList>
    </citation>
    <scope>NUCLEOTIDE SEQUENCE</scope>
    <source>
        <strain evidence="1">M34</strain>
    </source>
</reference>
<keyword evidence="2" id="KW-1185">Reference proteome</keyword>
<organism evidence="1 2">
    <name type="scientific">Cadophora malorum</name>
    <dbReference type="NCBI Taxonomy" id="108018"/>
    <lineage>
        <taxon>Eukaryota</taxon>
        <taxon>Fungi</taxon>
        <taxon>Dikarya</taxon>
        <taxon>Ascomycota</taxon>
        <taxon>Pezizomycotina</taxon>
        <taxon>Leotiomycetes</taxon>
        <taxon>Helotiales</taxon>
        <taxon>Ploettnerulaceae</taxon>
        <taxon>Cadophora</taxon>
    </lineage>
</organism>
<dbReference type="AlphaFoldDB" id="A0A8H8BV84"/>
<proteinExistence type="predicted"/>
<comment type="caution">
    <text evidence="1">The sequence shown here is derived from an EMBL/GenBank/DDBJ whole genome shotgun (WGS) entry which is preliminary data.</text>
</comment>
<dbReference type="Proteomes" id="UP000664132">
    <property type="component" value="Unassembled WGS sequence"/>
</dbReference>
<evidence type="ECO:0000313" key="1">
    <source>
        <dbReference type="EMBL" id="KAG4425256.1"/>
    </source>
</evidence>
<gene>
    <name evidence="1" type="ORF">IFR04_001623</name>
</gene>
<dbReference type="EMBL" id="JAFJYH010000012">
    <property type="protein sequence ID" value="KAG4425256.1"/>
    <property type="molecule type" value="Genomic_DNA"/>
</dbReference>